<evidence type="ECO:0000313" key="1">
    <source>
        <dbReference type="EMBL" id="CAG8599114.1"/>
    </source>
</evidence>
<dbReference type="EMBL" id="CAJVPW010008980">
    <property type="protein sequence ID" value="CAG8599114.1"/>
    <property type="molecule type" value="Genomic_DNA"/>
</dbReference>
<protein>
    <submittedName>
        <fullName evidence="1">1449_t:CDS:1</fullName>
    </submittedName>
</protein>
<feature type="non-terminal residue" evidence="1">
    <location>
        <position position="109"/>
    </location>
</feature>
<accession>A0ACA9MNW4</accession>
<evidence type="ECO:0000313" key="2">
    <source>
        <dbReference type="Proteomes" id="UP000789366"/>
    </source>
</evidence>
<name>A0ACA9MNW4_9GLOM</name>
<reference evidence="1" key="1">
    <citation type="submission" date="2021-06" db="EMBL/GenBank/DDBJ databases">
        <authorList>
            <person name="Kallberg Y."/>
            <person name="Tangrot J."/>
            <person name="Rosling A."/>
        </authorList>
    </citation>
    <scope>NUCLEOTIDE SEQUENCE</scope>
    <source>
        <strain evidence="1">28 12/20/2015</strain>
    </source>
</reference>
<sequence>MTNPERESLDDISASGSIESLDDISASGSTDSNKKQKVCGSNFNEIWSFYIKGSNRGFREAALVATSLWQSLNHTEQESRELVTQLRRYNARLPLYDLPYVSGMDTPIL</sequence>
<keyword evidence="2" id="KW-1185">Reference proteome</keyword>
<comment type="caution">
    <text evidence="1">The sequence shown here is derived from an EMBL/GenBank/DDBJ whole genome shotgun (WGS) entry which is preliminary data.</text>
</comment>
<organism evidence="1 2">
    <name type="scientific">Cetraspora pellucida</name>
    <dbReference type="NCBI Taxonomy" id="1433469"/>
    <lineage>
        <taxon>Eukaryota</taxon>
        <taxon>Fungi</taxon>
        <taxon>Fungi incertae sedis</taxon>
        <taxon>Mucoromycota</taxon>
        <taxon>Glomeromycotina</taxon>
        <taxon>Glomeromycetes</taxon>
        <taxon>Diversisporales</taxon>
        <taxon>Gigasporaceae</taxon>
        <taxon>Cetraspora</taxon>
    </lineage>
</organism>
<gene>
    <name evidence="1" type="ORF">SPELUC_LOCUS7040</name>
</gene>
<dbReference type="Proteomes" id="UP000789366">
    <property type="component" value="Unassembled WGS sequence"/>
</dbReference>
<proteinExistence type="predicted"/>